<gene>
    <name evidence="1" type="ORF">L1987_26588</name>
</gene>
<protein>
    <submittedName>
        <fullName evidence="1">Uncharacterized protein</fullName>
    </submittedName>
</protein>
<accession>A0ACB9IBC2</accession>
<organism evidence="1 2">
    <name type="scientific">Smallanthus sonchifolius</name>
    <dbReference type="NCBI Taxonomy" id="185202"/>
    <lineage>
        <taxon>Eukaryota</taxon>
        <taxon>Viridiplantae</taxon>
        <taxon>Streptophyta</taxon>
        <taxon>Embryophyta</taxon>
        <taxon>Tracheophyta</taxon>
        <taxon>Spermatophyta</taxon>
        <taxon>Magnoliopsida</taxon>
        <taxon>eudicotyledons</taxon>
        <taxon>Gunneridae</taxon>
        <taxon>Pentapetalae</taxon>
        <taxon>asterids</taxon>
        <taxon>campanulids</taxon>
        <taxon>Asterales</taxon>
        <taxon>Asteraceae</taxon>
        <taxon>Asteroideae</taxon>
        <taxon>Heliantheae alliance</taxon>
        <taxon>Millerieae</taxon>
        <taxon>Smallanthus</taxon>
    </lineage>
</organism>
<evidence type="ECO:0000313" key="1">
    <source>
        <dbReference type="EMBL" id="KAI3804781.1"/>
    </source>
</evidence>
<reference evidence="2" key="1">
    <citation type="journal article" date="2022" name="Mol. Ecol. Resour.">
        <title>The genomes of chicory, endive, great burdock and yacon provide insights into Asteraceae palaeo-polyploidization history and plant inulin production.</title>
        <authorList>
            <person name="Fan W."/>
            <person name="Wang S."/>
            <person name="Wang H."/>
            <person name="Wang A."/>
            <person name="Jiang F."/>
            <person name="Liu H."/>
            <person name="Zhao H."/>
            <person name="Xu D."/>
            <person name="Zhang Y."/>
        </authorList>
    </citation>
    <scope>NUCLEOTIDE SEQUENCE [LARGE SCALE GENOMIC DNA]</scope>
    <source>
        <strain evidence="2">cv. Yunnan</strain>
    </source>
</reference>
<sequence length="94" mass="10799">MVFNLDKRVLDVESSIIESSFSPEELSVIVVEEPLFFVTSDSVVVGESLLFRILNADSLSHVKSLMSHALYFIVQTINERKSLKYYREKDPEDE</sequence>
<keyword evidence="2" id="KW-1185">Reference proteome</keyword>
<dbReference type="EMBL" id="CM042026">
    <property type="protein sequence ID" value="KAI3804781.1"/>
    <property type="molecule type" value="Genomic_DNA"/>
</dbReference>
<evidence type="ECO:0000313" key="2">
    <source>
        <dbReference type="Proteomes" id="UP001056120"/>
    </source>
</evidence>
<reference evidence="1 2" key="2">
    <citation type="journal article" date="2022" name="Mol. Ecol. Resour.">
        <title>The genomes of chicory, endive, great burdock and yacon provide insights into Asteraceae paleo-polyploidization history and plant inulin production.</title>
        <authorList>
            <person name="Fan W."/>
            <person name="Wang S."/>
            <person name="Wang H."/>
            <person name="Wang A."/>
            <person name="Jiang F."/>
            <person name="Liu H."/>
            <person name="Zhao H."/>
            <person name="Xu D."/>
            <person name="Zhang Y."/>
        </authorList>
    </citation>
    <scope>NUCLEOTIDE SEQUENCE [LARGE SCALE GENOMIC DNA]</scope>
    <source>
        <strain evidence="2">cv. Yunnan</strain>
        <tissue evidence="1">Leaves</tissue>
    </source>
</reference>
<comment type="caution">
    <text evidence="1">The sequence shown here is derived from an EMBL/GenBank/DDBJ whole genome shotgun (WGS) entry which is preliminary data.</text>
</comment>
<name>A0ACB9IBC2_9ASTR</name>
<proteinExistence type="predicted"/>
<dbReference type="Proteomes" id="UP001056120">
    <property type="component" value="Linkage Group LG09"/>
</dbReference>